<keyword evidence="3" id="KW-1185">Reference proteome</keyword>
<gene>
    <name evidence="2" type="ORF">Cba03nite_24500</name>
</gene>
<dbReference type="Proteomes" id="UP000601223">
    <property type="component" value="Unassembled WGS sequence"/>
</dbReference>
<comment type="caution">
    <text evidence="2">The sequence shown here is derived from an EMBL/GenBank/DDBJ whole genome shotgun (WGS) entry which is preliminary data.</text>
</comment>
<keyword evidence="1" id="KW-0732">Signal</keyword>
<evidence type="ECO:0000256" key="1">
    <source>
        <dbReference type="SAM" id="SignalP"/>
    </source>
</evidence>
<organism evidence="2 3">
    <name type="scientific">Catellatospora bangladeshensis</name>
    <dbReference type="NCBI Taxonomy" id="310355"/>
    <lineage>
        <taxon>Bacteria</taxon>
        <taxon>Bacillati</taxon>
        <taxon>Actinomycetota</taxon>
        <taxon>Actinomycetes</taxon>
        <taxon>Micromonosporales</taxon>
        <taxon>Micromonosporaceae</taxon>
        <taxon>Catellatospora</taxon>
    </lineage>
</organism>
<proteinExistence type="predicted"/>
<dbReference type="AlphaFoldDB" id="A0A8J3NJ55"/>
<protein>
    <recommendedName>
        <fullName evidence="4">SH3 domain-containing protein</fullName>
    </recommendedName>
</protein>
<name>A0A8J3NJ55_9ACTN</name>
<feature type="chain" id="PRO_5035250718" description="SH3 domain-containing protein" evidence="1">
    <location>
        <begin position="30"/>
        <end position="164"/>
    </location>
</feature>
<dbReference type="EMBL" id="BONF01000011">
    <property type="protein sequence ID" value="GIF81101.1"/>
    <property type="molecule type" value="Genomic_DNA"/>
</dbReference>
<feature type="signal peptide" evidence="1">
    <location>
        <begin position="1"/>
        <end position="29"/>
    </location>
</feature>
<accession>A0A8J3NJ55</accession>
<evidence type="ECO:0000313" key="3">
    <source>
        <dbReference type="Proteomes" id="UP000601223"/>
    </source>
</evidence>
<evidence type="ECO:0008006" key="4">
    <source>
        <dbReference type="Google" id="ProtNLM"/>
    </source>
</evidence>
<evidence type="ECO:0000313" key="2">
    <source>
        <dbReference type="EMBL" id="GIF81101.1"/>
    </source>
</evidence>
<reference evidence="2 3" key="1">
    <citation type="submission" date="2021-01" db="EMBL/GenBank/DDBJ databases">
        <title>Whole genome shotgun sequence of Catellatospora bangladeshensis NBRC 107357.</title>
        <authorList>
            <person name="Komaki H."/>
            <person name="Tamura T."/>
        </authorList>
    </citation>
    <scope>NUCLEOTIDE SEQUENCE [LARGE SCALE GENOMIC DNA]</scope>
    <source>
        <strain evidence="2 3">NBRC 107357</strain>
    </source>
</reference>
<sequence>MRGMRTRLALAAVLAALASVLAAPAAAHAAPDPLACSAIGSYSRSGSSDTFWLIGTVDGYRYWQVADAFNNNYRRSYVVKCDGATIVSSADLAVTSTSGARCGTASAGAYQYAGTRMALAPLESWPGWVIETDYRYWRVNRWVTIGFYGFWMYDHSELAACLAP</sequence>